<name>A0A2H1IL09_BRELN</name>
<dbReference type="EMBL" id="FXZA01000004">
    <property type="protein sequence ID" value="SMX75868.1"/>
    <property type="molecule type" value="Genomic_DNA"/>
</dbReference>
<dbReference type="RefSeq" id="WP_101594435.1">
    <property type="nucleotide sequence ID" value="NZ_FXZA01000004.1"/>
</dbReference>
<dbReference type="InterPro" id="IPR009061">
    <property type="entry name" value="DNA-bd_dom_put_sf"/>
</dbReference>
<reference evidence="3" key="1">
    <citation type="submission" date="2017-03" db="EMBL/GenBank/DDBJ databases">
        <authorList>
            <person name="Monnet C."/>
        </authorList>
    </citation>
    <scope>NUCLEOTIDE SEQUENCE [LARGE SCALE GENOMIC DNA]</scope>
    <source>
        <strain evidence="3">Mu101</strain>
    </source>
</reference>
<organism evidence="2 3">
    <name type="scientific">Brevibacterium linens</name>
    <dbReference type="NCBI Taxonomy" id="1703"/>
    <lineage>
        <taxon>Bacteria</taxon>
        <taxon>Bacillati</taxon>
        <taxon>Actinomycetota</taxon>
        <taxon>Actinomycetes</taxon>
        <taxon>Micrococcales</taxon>
        <taxon>Brevibacteriaceae</taxon>
        <taxon>Brevibacterium</taxon>
    </lineage>
</organism>
<dbReference type="NCBIfam" id="TIGR01764">
    <property type="entry name" value="excise"/>
    <property type="match status" value="1"/>
</dbReference>
<dbReference type="GO" id="GO:0003677">
    <property type="term" value="F:DNA binding"/>
    <property type="evidence" value="ECO:0007669"/>
    <property type="project" value="InterPro"/>
</dbReference>
<sequence length="64" mass="7379">MNPIEQTQAEGSIQLYSRAQLAELLSVSESTIRREERAGLLRTVRVRGKVRYRESDVREYLKAA</sequence>
<dbReference type="InterPro" id="IPR010093">
    <property type="entry name" value="SinI_DNA-bd"/>
</dbReference>
<dbReference type="SUPFAM" id="SSF46955">
    <property type="entry name" value="Putative DNA-binding domain"/>
    <property type="match status" value="1"/>
</dbReference>
<proteinExistence type="predicted"/>
<accession>A0A2H1IL09</accession>
<gene>
    <name evidence="2" type="ORF">BLIN101_01313</name>
</gene>
<dbReference type="AlphaFoldDB" id="A0A2H1IL09"/>
<dbReference type="Pfam" id="PF12728">
    <property type="entry name" value="HTH_17"/>
    <property type="match status" value="1"/>
</dbReference>
<evidence type="ECO:0000313" key="2">
    <source>
        <dbReference type="EMBL" id="SMX75868.1"/>
    </source>
</evidence>
<protein>
    <submittedName>
        <fullName evidence="2">DNA binding domain-containing protein, excisionase family</fullName>
    </submittedName>
</protein>
<dbReference type="Proteomes" id="UP000234498">
    <property type="component" value="Unassembled WGS sequence"/>
</dbReference>
<dbReference type="Gene3D" id="1.10.1660.10">
    <property type="match status" value="1"/>
</dbReference>
<evidence type="ECO:0000313" key="3">
    <source>
        <dbReference type="Proteomes" id="UP000234498"/>
    </source>
</evidence>
<dbReference type="InterPro" id="IPR041657">
    <property type="entry name" value="HTH_17"/>
</dbReference>
<feature type="domain" description="Helix-turn-helix" evidence="1">
    <location>
        <begin position="15"/>
        <end position="63"/>
    </location>
</feature>
<evidence type="ECO:0000259" key="1">
    <source>
        <dbReference type="Pfam" id="PF12728"/>
    </source>
</evidence>